<dbReference type="PATRIC" id="fig|84531.8.peg.4430"/>
<dbReference type="STRING" id="84531.LA76x_4434"/>
<evidence type="ECO:0000313" key="2">
    <source>
        <dbReference type="Proteomes" id="UP000060787"/>
    </source>
</evidence>
<dbReference type="Proteomes" id="UP000060787">
    <property type="component" value="Chromosome"/>
</dbReference>
<keyword evidence="2" id="KW-1185">Reference proteome</keyword>
<dbReference type="EMBL" id="CP011129">
    <property type="protein sequence ID" value="ALN82542.1"/>
    <property type="molecule type" value="Genomic_DNA"/>
</dbReference>
<name>A0A0S2FG83_LYSAN</name>
<accession>A0A0S2FG83</accession>
<organism evidence="1 2">
    <name type="scientific">Lysobacter antibioticus</name>
    <dbReference type="NCBI Taxonomy" id="84531"/>
    <lineage>
        <taxon>Bacteria</taxon>
        <taxon>Pseudomonadati</taxon>
        <taxon>Pseudomonadota</taxon>
        <taxon>Gammaproteobacteria</taxon>
        <taxon>Lysobacterales</taxon>
        <taxon>Lysobacteraceae</taxon>
        <taxon>Lysobacter</taxon>
    </lineage>
</organism>
<dbReference type="KEGG" id="lab:LA76x_4434"/>
<proteinExistence type="predicted"/>
<reference evidence="1 2" key="1">
    <citation type="journal article" date="2015" name="BMC Genomics">
        <title>Comparative genomics and metabolic profiling of the genus Lysobacter.</title>
        <authorList>
            <person name="de Bruijn I."/>
            <person name="Cheng X."/>
            <person name="de Jager V."/>
            <person name="Exposito R.G."/>
            <person name="Watrous J."/>
            <person name="Patel N."/>
            <person name="Postma J."/>
            <person name="Dorrestein P.C."/>
            <person name="Kobayashi D."/>
            <person name="Raaijmakers J.M."/>
        </authorList>
    </citation>
    <scope>NUCLEOTIDE SEQUENCE [LARGE SCALE GENOMIC DNA]</scope>
    <source>
        <strain evidence="1 2">76</strain>
    </source>
</reference>
<protein>
    <submittedName>
        <fullName evidence="1">Uncharacterized protein</fullName>
    </submittedName>
</protein>
<dbReference type="AlphaFoldDB" id="A0A0S2FG83"/>
<sequence length="286" mass="33508">MYKVIVERPRGGGMASTRTRPARDLEDEPLHEGMKYRHGSRKWLNENLKPLQRYLERQLGRRWDFVYSELCERVDRRNTVQQHIHQHLEDFVAMQVHRIDGELCAMRRYGGFKALAESWHELYVCPDSGCLMRNEAAIRARIERRRAHARAVQHRQQGLEPEVRKLGPSAQLRRIDGIWYAIELAPVPASWQRQPRHAAHGTVRTFAHDAVIGQSASDCASRRERLYGDAGVYAQRKRQLARSELLEHGLRNNDLPDAYDAPAPRRWRRMGKYRGPIRPGRRHKEH</sequence>
<evidence type="ECO:0000313" key="1">
    <source>
        <dbReference type="EMBL" id="ALN82542.1"/>
    </source>
</evidence>
<gene>
    <name evidence="1" type="ORF">LA76x_4434</name>
</gene>